<evidence type="ECO:0000256" key="3">
    <source>
        <dbReference type="ARBA" id="ARBA00023085"/>
    </source>
</evidence>
<evidence type="ECO:0000313" key="7">
    <source>
        <dbReference type="EMBL" id="MEN3068934.1"/>
    </source>
</evidence>
<dbReference type="InterPro" id="IPR011050">
    <property type="entry name" value="Pectin_lyase_fold/virulence"/>
</dbReference>
<name>A0ABU9YYU8_9RHOO</name>
<dbReference type="EC" id="3.1.1.11" evidence="5"/>
<comment type="catalytic activity">
    <reaction evidence="5">
        <text>[(1-&gt;4)-alpha-D-galacturonosyl methyl ester](n) + n H2O = [(1-&gt;4)-alpha-D-galacturonosyl](n) + n methanol + n H(+)</text>
        <dbReference type="Rhea" id="RHEA:22380"/>
        <dbReference type="Rhea" id="RHEA-COMP:14570"/>
        <dbReference type="Rhea" id="RHEA-COMP:14573"/>
        <dbReference type="ChEBI" id="CHEBI:15377"/>
        <dbReference type="ChEBI" id="CHEBI:15378"/>
        <dbReference type="ChEBI" id="CHEBI:17790"/>
        <dbReference type="ChEBI" id="CHEBI:140522"/>
        <dbReference type="ChEBI" id="CHEBI:140523"/>
        <dbReference type="EC" id="3.1.1.11"/>
    </reaction>
</comment>
<feature type="active site" evidence="4">
    <location>
        <position position="247"/>
    </location>
</feature>
<evidence type="ECO:0000256" key="5">
    <source>
        <dbReference type="RuleBase" id="RU000589"/>
    </source>
</evidence>
<feature type="chain" id="PRO_5044963033" description="Pectinesterase" evidence="5">
    <location>
        <begin position="25"/>
        <end position="380"/>
    </location>
</feature>
<evidence type="ECO:0000259" key="6">
    <source>
        <dbReference type="Pfam" id="PF01095"/>
    </source>
</evidence>
<comment type="similarity">
    <text evidence="1">Belongs to the pectinesterase family.</text>
</comment>
<dbReference type="PANTHER" id="PTHR31321:SF57">
    <property type="entry name" value="PECTINESTERASE 53-RELATED"/>
    <property type="match status" value="1"/>
</dbReference>
<evidence type="ECO:0000256" key="2">
    <source>
        <dbReference type="ARBA" id="ARBA00022801"/>
    </source>
</evidence>
<dbReference type="PROSITE" id="PS00503">
    <property type="entry name" value="PECTINESTERASE_2"/>
    <property type="match status" value="1"/>
</dbReference>
<organism evidence="7 8">
    <name type="scientific">Uliginosibacterium sediminicola</name>
    <dbReference type="NCBI Taxonomy" id="2024550"/>
    <lineage>
        <taxon>Bacteria</taxon>
        <taxon>Pseudomonadati</taxon>
        <taxon>Pseudomonadota</taxon>
        <taxon>Betaproteobacteria</taxon>
        <taxon>Rhodocyclales</taxon>
        <taxon>Zoogloeaceae</taxon>
        <taxon>Uliginosibacterium</taxon>
    </lineage>
</organism>
<keyword evidence="5" id="KW-0732">Signal</keyword>
<evidence type="ECO:0000256" key="1">
    <source>
        <dbReference type="ARBA" id="ARBA00008891"/>
    </source>
</evidence>
<comment type="pathway">
    <text evidence="5">Glycan metabolism; pectin degradation; 2-dehydro-3-deoxy-D-gluconate from pectin: step 1/5.</text>
</comment>
<dbReference type="PANTHER" id="PTHR31321">
    <property type="entry name" value="ACYL-COA THIOESTER HYDROLASE YBHC-RELATED"/>
    <property type="match status" value="1"/>
</dbReference>
<protein>
    <recommendedName>
        <fullName evidence="5">Pectinesterase</fullName>
        <ecNumber evidence="5">3.1.1.11</ecNumber>
    </recommendedName>
</protein>
<keyword evidence="3 5" id="KW-0063">Aspartyl esterase</keyword>
<comment type="caution">
    <text evidence="7">The sequence shown here is derived from an EMBL/GenBank/DDBJ whole genome shotgun (WGS) entry which is preliminary data.</text>
</comment>
<dbReference type="InterPro" id="IPR000070">
    <property type="entry name" value="Pectinesterase_cat"/>
</dbReference>
<feature type="signal peptide" evidence="5">
    <location>
        <begin position="1"/>
        <end position="24"/>
    </location>
</feature>
<dbReference type="Gene3D" id="2.160.20.10">
    <property type="entry name" value="Single-stranded right-handed beta-helix, Pectin lyase-like"/>
    <property type="match status" value="1"/>
</dbReference>
<proteinExistence type="inferred from homology"/>
<dbReference type="InterPro" id="IPR033131">
    <property type="entry name" value="Pectinesterase_Asp_AS"/>
</dbReference>
<gene>
    <name evidence="7" type="ORF">ABDB84_10625</name>
</gene>
<evidence type="ECO:0000256" key="4">
    <source>
        <dbReference type="PROSITE-ProRule" id="PRU10040"/>
    </source>
</evidence>
<dbReference type="Pfam" id="PF01095">
    <property type="entry name" value="Pectinesterase"/>
    <property type="match status" value="1"/>
</dbReference>
<dbReference type="RefSeq" id="WP_345919705.1">
    <property type="nucleotide sequence ID" value="NZ_JBDIVE010000005.1"/>
</dbReference>
<reference evidence="7 8" key="1">
    <citation type="journal article" date="2018" name="Int. J. Syst. Evol. Microbiol.">
        <title>Uliginosibacterium sediminicola sp. nov., isolated from freshwater sediment.</title>
        <authorList>
            <person name="Hwang W.M."/>
            <person name="Kim S.M."/>
            <person name="Kang K."/>
            <person name="Ahn T.Y."/>
        </authorList>
    </citation>
    <scope>NUCLEOTIDE SEQUENCE [LARGE SCALE GENOMIC DNA]</scope>
    <source>
        <strain evidence="7 8">M1-21</strain>
    </source>
</reference>
<dbReference type="Proteomes" id="UP001410394">
    <property type="component" value="Unassembled WGS sequence"/>
</dbReference>
<keyword evidence="2 5" id="KW-0378">Hydrolase</keyword>
<accession>A0ABU9YYU8</accession>
<sequence>MRNFALRHAVLATLGACLIGNALAVSSTSTRPQLSSSSAASYTIAKYMGSWDPTGGVGSVSGFSAKYTVAADGSGTHKTVQAAITAAVNAGGSSRIYIAVKAGTYREVVCVPSAAPPITLYSSNSDASKTVIVYNNANPKPKSSGTSANACTPNASATTYGTAGSATFSAFSAGFRAKNISISNDYKEDTYSSSNQAAVALMAQGDQQIYENVRVLGNQDTLLSYTASATTVAHHYFLNSYVEGDTDFIFGRGTAVFNNVEIRYLTARKSNGAILAPSTAASNNYGFLIINSKLTQSGSASNSVYLGRAWDESVGSLSNYKNGSSPNGQAVIRDTAISGHVILKAPWGSSTISRPYCSSGCSYSANRFYEYNNSGAGSGN</sequence>
<evidence type="ECO:0000313" key="8">
    <source>
        <dbReference type="Proteomes" id="UP001410394"/>
    </source>
</evidence>
<keyword evidence="8" id="KW-1185">Reference proteome</keyword>
<feature type="domain" description="Pectinesterase catalytic" evidence="6">
    <location>
        <begin position="68"/>
        <end position="312"/>
    </location>
</feature>
<dbReference type="SUPFAM" id="SSF51126">
    <property type="entry name" value="Pectin lyase-like"/>
    <property type="match status" value="1"/>
</dbReference>
<dbReference type="InterPro" id="IPR012334">
    <property type="entry name" value="Pectin_lyas_fold"/>
</dbReference>
<dbReference type="EMBL" id="JBDIVE010000005">
    <property type="protein sequence ID" value="MEN3068934.1"/>
    <property type="molecule type" value="Genomic_DNA"/>
</dbReference>